<gene>
    <name evidence="4" type="ORF">C7U55_08400</name>
</gene>
<dbReference type="InterPro" id="IPR050624">
    <property type="entry name" value="HTH-type_Tx_Regulator"/>
</dbReference>
<dbReference type="EMBL" id="PYLP01000009">
    <property type="protein sequence ID" value="PST40073.1"/>
    <property type="molecule type" value="Genomic_DNA"/>
</dbReference>
<keyword evidence="4" id="KW-0418">Kinase</keyword>
<protein>
    <submittedName>
        <fullName evidence="4">Dihydroxyacetone kinase transcriptional activator DhaS</fullName>
    </submittedName>
</protein>
<dbReference type="PANTHER" id="PTHR43479">
    <property type="entry name" value="ACREF/ENVCD OPERON REPRESSOR-RELATED"/>
    <property type="match status" value="1"/>
</dbReference>
<evidence type="ECO:0000313" key="4">
    <source>
        <dbReference type="EMBL" id="PST40073.1"/>
    </source>
</evidence>
<dbReference type="AlphaFoldDB" id="A0A2T3FXV3"/>
<evidence type="ECO:0000256" key="1">
    <source>
        <dbReference type="ARBA" id="ARBA00023125"/>
    </source>
</evidence>
<evidence type="ECO:0000256" key="2">
    <source>
        <dbReference type="PROSITE-ProRule" id="PRU00335"/>
    </source>
</evidence>
<keyword evidence="1 2" id="KW-0238">DNA-binding</keyword>
<dbReference type="Pfam" id="PF14278">
    <property type="entry name" value="TetR_C_8"/>
    <property type="match status" value="1"/>
</dbReference>
<dbReference type="InterPro" id="IPR001647">
    <property type="entry name" value="HTH_TetR"/>
</dbReference>
<sequence length="187" mass="22401">MSNRTKLQLEDAFKELLLEKTFHKITIKDLTDKCHISRMAFYYHFQDLYDLTEWILIEDARKALNEKKDYAHWKEGLSNIFEAVYINKPFILNVYHDISRDKIEKILFKLVHELIESVVEERSKDFLILNQQKDFIAHFYKYGFVGVMLDWIDSGMDEDYQMILDDLEMTVLGTIDLSIQNFTNKKK</sequence>
<accession>A0A2T3FXV3</accession>
<dbReference type="Proteomes" id="UP000241201">
    <property type="component" value="Unassembled WGS sequence"/>
</dbReference>
<dbReference type="GO" id="GO:0003677">
    <property type="term" value="F:DNA binding"/>
    <property type="evidence" value="ECO:0007669"/>
    <property type="project" value="UniProtKB-UniRule"/>
</dbReference>
<dbReference type="InterPro" id="IPR039532">
    <property type="entry name" value="TetR_C_Firmicutes"/>
</dbReference>
<dbReference type="Gene3D" id="1.10.357.10">
    <property type="entry name" value="Tetracycline Repressor, domain 2"/>
    <property type="match status" value="1"/>
</dbReference>
<dbReference type="PANTHER" id="PTHR43479:SF7">
    <property type="entry name" value="TETR-FAMILY TRANSCRIPTIONAL REGULATOR"/>
    <property type="match status" value="1"/>
</dbReference>
<keyword evidence="5" id="KW-1185">Reference proteome</keyword>
<keyword evidence="4" id="KW-0808">Transferase</keyword>
<dbReference type="PROSITE" id="PS50977">
    <property type="entry name" value="HTH_TETR_2"/>
    <property type="match status" value="1"/>
</dbReference>
<dbReference type="SUPFAM" id="SSF46689">
    <property type="entry name" value="Homeodomain-like"/>
    <property type="match status" value="1"/>
</dbReference>
<organism evidence="4 5">
    <name type="scientific">Faecalibacillus faecis</name>
    <dbReference type="NCBI Taxonomy" id="1982628"/>
    <lineage>
        <taxon>Bacteria</taxon>
        <taxon>Bacillati</taxon>
        <taxon>Bacillota</taxon>
        <taxon>Erysipelotrichia</taxon>
        <taxon>Erysipelotrichales</taxon>
        <taxon>Coprobacillaceae</taxon>
        <taxon>Faecalibacillus</taxon>
    </lineage>
</organism>
<name>A0A2T3FXV3_9FIRM</name>
<reference evidence="5" key="1">
    <citation type="submission" date="2018-03" db="EMBL/GenBank/DDBJ databases">
        <title>Lachnoclostridium SNUG30370 gen.nov., sp.nov., isolated from human faeces.</title>
        <authorList>
            <person name="Seo B."/>
            <person name="Jeon K."/>
            <person name="Ko G."/>
        </authorList>
    </citation>
    <scope>NUCLEOTIDE SEQUENCE [LARGE SCALE GENOMIC DNA]</scope>
    <source>
        <strain evidence="5">SNUG30370</strain>
    </source>
</reference>
<dbReference type="GeneID" id="77471107"/>
<dbReference type="RefSeq" id="WP_106988184.1">
    <property type="nucleotide sequence ID" value="NZ_DBGCOW010000082.1"/>
</dbReference>
<comment type="caution">
    <text evidence="4">The sequence shown here is derived from an EMBL/GenBank/DDBJ whole genome shotgun (WGS) entry which is preliminary data.</text>
</comment>
<evidence type="ECO:0000259" key="3">
    <source>
        <dbReference type="PROSITE" id="PS50977"/>
    </source>
</evidence>
<feature type="domain" description="HTH tetR-type" evidence="3">
    <location>
        <begin position="3"/>
        <end position="63"/>
    </location>
</feature>
<dbReference type="GO" id="GO:0016301">
    <property type="term" value="F:kinase activity"/>
    <property type="evidence" value="ECO:0007669"/>
    <property type="project" value="UniProtKB-KW"/>
</dbReference>
<dbReference type="InterPro" id="IPR009057">
    <property type="entry name" value="Homeodomain-like_sf"/>
</dbReference>
<evidence type="ECO:0000313" key="5">
    <source>
        <dbReference type="Proteomes" id="UP000241201"/>
    </source>
</evidence>
<proteinExistence type="predicted"/>
<feature type="DNA-binding region" description="H-T-H motif" evidence="2">
    <location>
        <begin position="26"/>
        <end position="45"/>
    </location>
</feature>